<feature type="coiled-coil region" evidence="8">
    <location>
        <begin position="156"/>
        <end position="221"/>
    </location>
</feature>
<keyword evidence="10" id="KW-1185">Reference proteome</keyword>
<keyword evidence="8" id="KW-0175">Coiled coil</keyword>
<evidence type="ECO:0000256" key="8">
    <source>
        <dbReference type="SAM" id="Coils"/>
    </source>
</evidence>
<organism evidence="9 10">
    <name type="scientific">Echinicola vietnamensis (strain DSM 17526 / LMG 23754 / KMM 6221)</name>
    <dbReference type="NCBI Taxonomy" id="926556"/>
    <lineage>
        <taxon>Bacteria</taxon>
        <taxon>Pseudomonadati</taxon>
        <taxon>Bacteroidota</taxon>
        <taxon>Cytophagia</taxon>
        <taxon>Cytophagales</taxon>
        <taxon>Cyclobacteriaceae</taxon>
        <taxon>Echinicola</taxon>
    </lineage>
</organism>
<reference evidence="10" key="1">
    <citation type="submission" date="2012-02" db="EMBL/GenBank/DDBJ databases">
        <title>The complete genome of Echinicola vietnamensis DSM 17526.</title>
        <authorList>
            <person name="Lucas S."/>
            <person name="Copeland A."/>
            <person name="Lapidus A."/>
            <person name="Glavina del Rio T."/>
            <person name="Dalin E."/>
            <person name="Tice H."/>
            <person name="Bruce D."/>
            <person name="Goodwin L."/>
            <person name="Pitluck S."/>
            <person name="Peters L."/>
            <person name="Ovchinnikova G."/>
            <person name="Teshima H."/>
            <person name="Kyrpides N."/>
            <person name="Mavromatis K."/>
            <person name="Ivanova N."/>
            <person name="Brettin T."/>
            <person name="Detter J.C."/>
            <person name="Han C."/>
            <person name="Larimer F."/>
            <person name="Land M."/>
            <person name="Hauser L."/>
            <person name="Markowitz V."/>
            <person name="Cheng J.-F."/>
            <person name="Hugenholtz P."/>
            <person name="Woyke T."/>
            <person name="Wu D."/>
            <person name="Brambilla E."/>
            <person name="Klenk H.-P."/>
            <person name="Eisen J.A."/>
        </authorList>
    </citation>
    <scope>NUCLEOTIDE SEQUENCE [LARGE SCALE GENOMIC DNA]</scope>
    <source>
        <strain evidence="10">DSM 17526 / LMG 23754 / KMM 6221</strain>
    </source>
</reference>
<keyword evidence="7" id="KW-0998">Cell outer membrane</keyword>
<proteinExistence type="inferred from homology"/>
<dbReference type="GO" id="GO:0015562">
    <property type="term" value="F:efflux transmembrane transporter activity"/>
    <property type="evidence" value="ECO:0007669"/>
    <property type="project" value="InterPro"/>
</dbReference>
<dbReference type="GO" id="GO:1990281">
    <property type="term" value="C:efflux pump complex"/>
    <property type="evidence" value="ECO:0007669"/>
    <property type="project" value="TreeGrafter"/>
</dbReference>
<comment type="similarity">
    <text evidence="2">Belongs to the outer membrane factor (OMF) (TC 1.B.17) family.</text>
</comment>
<accession>L0FV86</accession>
<evidence type="ECO:0000256" key="5">
    <source>
        <dbReference type="ARBA" id="ARBA00022692"/>
    </source>
</evidence>
<evidence type="ECO:0000256" key="3">
    <source>
        <dbReference type="ARBA" id="ARBA00022448"/>
    </source>
</evidence>
<dbReference type="HOGENOM" id="CLU_012817_10_0_10"/>
<dbReference type="Gene3D" id="1.20.1600.10">
    <property type="entry name" value="Outer membrane efflux proteins (OEP)"/>
    <property type="match status" value="1"/>
</dbReference>
<comment type="subcellular location">
    <subcellularLocation>
        <location evidence="1">Cell outer membrane</location>
    </subcellularLocation>
</comment>
<dbReference type="PANTHER" id="PTHR30026:SF20">
    <property type="entry name" value="OUTER MEMBRANE PROTEIN TOLC"/>
    <property type="match status" value="1"/>
</dbReference>
<keyword evidence="6" id="KW-0472">Membrane</keyword>
<dbReference type="SUPFAM" id="SSF56954">
    <property type="entry name" value="Outer membrane efflux proteins (OEP)"/>
    <property type="match status" value="1"/>
</dbReference>
<evidence type="ECO:0000256" key="1">
    <source>
        <dbReference type="ARBA" id="ARBA00004442"/>
    </source>
</evidence>
<dbReference type="InterPro" id="IPR051906">
    <property type="entry name" value="TolC-like"/>
</dbReference>
<dbReference type="EMBL" id="CP003346">
    <property type="protein sequence ID" value="AGA77814.1"/>
    <property type="molecule type" value="Genomic_DNA"/>
</dbReference>
<keyword evidence="3" id="KW-0813">Transport</keyword>
<name>L0FV86_ECHVK</name>
<dbReference type="STRING" id="926556.Echvi_1549"/>
<dbReference type="InterPro" id="IPR003423">
    <property type="entry name" value="OMP_efflux"/>
</dbReference>
<dbReference type="KEGG" id="evi:Echvi_1549"/>
<evidence type="ECO:0000256" key="6">
    <source>
        <dbReference type="ARBA" id="ARBA00023136"/>
    </source>
</evidence>
<keyword evidence="4" id="KW-1134">Transmembrane beta strand</keyword>
<dbReference type="PANTHER" id="PTHR30026">
    <property type="entry name" value="OUTER MEMBRANE PROTEIN TOLC"/>
    <property type="match status" value="1"/>
</dbReference>
<evidence type="ECO:0000313" key="10">
    <source>
        <dbReference type="Proteomes" id="UP000010796"/>
    </source>
</evidence>
<dbReference type="Pfam" id="PF02321">
    <property type="entry name" value="OEP"/>
    <property type="match status" value="1"/>
</dbReference>
<dbReference type="GO" id="GO:0009279">
    <property type="term" value="C:cell outer membrane"/>
    <property type="evidence" value="ECO:0007669"/>
    <property type="project" value="UniProtKB-SubCell"/>
</dbReference>
<gene>
    <name evidence="9" type="ordered locus">Echvi_1549</name>
</gene>
<evidence type="ECO:0000256" key="7">
    <source>
        <dbReference type="ARBA" id="ARBA00023237"/>
    </source>
</evidence>
<evidence type="ECO:0000313" key="9">
    <source>
        <dbReference type="EMBL" id="AGA77814.1"/>
    </source>
</evidence>
<keyword evidence="5" id="KW-0812">Transmembrane</keyword>
<protein>
    <submittedName>
        <fullName evidence="9">Outer membrane protein</fullName>
    </submittedName>
</protein>
<dbReference type="PATRIC" id="fig|926556.3.peg.1646"/>
<sequence length="446" mass="50488">MAVCFVGNSLMAQEPVADGEVLTLQEAIKLGLKHNTDIKKAQLDEDAADHQQKEITGTGLPQVDAYGDYNNFLDVYPQAIPGGVLDPNSDPSDINVIAFGVPQSMKAGVQVSQLIFSQSYLVGLKAAKTSEEFYRLMTQMTEEDIIYDVALNYYSVISTELQMDNLRANHDQLKRLEEIIRSQYENDLARKVDYNRVKVNLTTLETEMDNLEIAIEQRKNYLKLVMGIPVNTQIELAQYDFDDKSLPLQALQMDPDLSQRYDLKVLSKQQELNDLNVDNIKSGYYPTLSAFADVNYNAFSSEFDFLSTGHVWYRGALVGLKLSLPIFDGFQKKHKIAQARVEGQKIKYDQYMAEQNAEAEYLNAVKKLNNSIKSLKAQESNLELSEDVFRQTGQLYREGLSPLTDLLDAETSLRQARSSYYRQIINVKTAEADLYKSTGQIEKIIN</sequence>
<evidence type="ECO:0000256" key="2">
    <source>
        <dbReference type="ARBA" id="ARBA00007613"/>
    </source>
</evidence>
<dbReference type="GO" id="GO:0015288">
    <property type="term" value="F:porin activity"/>
    <property type="evidence" value="ECO:0007669"/>
    <property type="project" value="TreeGrafter"/>
</dbReference>
<dbReference type="eggNOG" id="COG1538">
    <property type="taxonomic scope" value="Bacteria"/>
</dbReference>
<evidence type="ECO:0000256" key="4">
    <source>
        <dbReference type="ARBA" id="ARBA00022452"/>
    </source>
</evidence>
<dbReference type="Proteomes" id="UP000010796">
    <property type="component" value="Chromosome"/>
</dbReference>
<dbReference type="AlphaFoldDB" id="L0FV86"/>
<feature type="coiled-coil region" evidence="8">
    <location>
        <begin position="358"/>
        <end position="385"/>
    </location>
</feature>